<dbReference type="SUPFAM" id="SSF53335">
    <property type="entry name" value="S-adenosyl-L-methionine-dependent methyltransferases"/>
    <property type="match status" value="1"/>
</dbReference>
<dbReference type="GO" id="GO:0030488">
    <property type="term" value="P:tRNA methylation"/>
    <property type="evidence" value="ECO:0007669"/>
    <property type="project" value="TreeGrafter"/>
</dbReference>
<organism evidence="8 9">
    <name type="scientific">Elysia marginata</name>
    <dbReference type="NCBI Taxonomy" id="1093978"/>
    <lineage>
        <taxon>Eukaryota</taxon>
        <taxon>Metazoa</taxon>
        <taxon>Spiralia</taxon>
        <taxon>Lophotrochozoa</taxon>
        <taxon>Mollusca</taxon>
        <taxon>Gastropoda</taxon>
        <taxon>Heterobranchia</taxon>
        <taxon>Euthyneura</taxon>
        <taxon>Panpulmonata</taxon>
        <taxon>Sacoglossa</taxon>
        <taxon>Placobranchoidea</taxon>
        <taxon>Plakobranchidae</taxon>
        <taxon>Elysia</taxon>
    </lineage>
</organism>
<comment type="caution">
    <text evidence="5">Lacks conserved residue(s) required for the propagation of feature annotation.</text>
</comment>
<proteinExistence type="inferred from homology"/>
<feature type="active site" description="Nucleophile" evidence="5">
    <location>
        <position position="24"/>
    </location>
</feature>
<dbReference type="GO" id="GO:0000049">
    <property type="term" value="F:tRNA binding"/>
    <property type="evidence" value="ECO:0007669"/>
    <property type="project" value="TreeGrafter"/>
</dbReference>
<name>A0AAV4FTP8_9GAST</name>
<dbReference type="PRINTS" id="PR02008">
    <property type="entry name" value="RCMTFAMILY"/>
</dbReference>
<keyword evidence="4 5" id="KW-0694">RNA-binding</keyword>
<dbReference type="InterPro" id="IPR057285">
    <property type="entry name" value="Pre-PUA_NSUN2"/>
</dbReference>
<evidence type="ECO:0000256" key="4">
    <source>
        <dbReference type="ARBA" id="ARBA00022884"/>
    </source>
</evidence>
<dbReference type="Pfam" id="PF01189">
    <property type="entry name" value="Methyltr_RsmB-F"/>
    <property type="match status" value="1"/>
</dbReference>
<dbReference type="GO" id="GO:0005737">
    <property type="term" value="C:cytoplasm"/>
    <property type="evidence" value="ECO:0007669"/>
    <property type="project" value="TreeGrafter"/>
</dbReference>
<feature type="compositionally biased region" description="Basic and acidic residues" evidence="6">
    <location>
        <begin position="135"/>
        <end position="145"/>
    </location>
</feature>
<dbReference type="PANTHER" id="PTHR22808">
    <property type="entry name" value="NCL1 YEAST -RELATED NOL1/NOP2/FMU SUN DOMAIN-CONTAINING"/>
    <property type="match status" value="1"/>
</dbReference>
<evidence type="ECO:0000256" key="5">
    <source>
        <dbReference type="PROSITE-ProRule" id="PRU01023"/>
    </source>
</evidence>
<evidence type="ECO:0000256" key="2">
    <source>
        <dbReference type="ARBA" id="ARBA00022679"/>
    </source>
</evidence>
<sequence>LQCKILHRGAQLLEVGGRLVYSTCSLNPAEDEAVISDLLRSSDGAMELVEVADQLPGLKFTRGLSHWRVMTKAGEWLDNKDKIPPHLKTQYKESIYPPTPEEAAKYHLERCMRILPHHQDSGGFFVAVLEKKGHLPGTREHRESRGASSDAVNTTPGQSSNGAVDGGKRKADQQPSAQPESKKQKLFGYKEDPFLFLKEDDPVWPQLRDFFGLENSFPASQLMCRSTQGKRTIYFVSEAVRNITECNEGRIK</sequence>
<feature type="domain" description="SAM-dependent MTase RsmB/NOP-type" evidence="7">
    <location>
        <begin position="1"/>
        <end position="132"/>
    </location>
</feature>
<comment type="similarity">
    <text evidence="5">Belongs to the class I-like SAM-binding methyltransferase superfamily. RsmB/NOP family.</text>
</comment>
<dbReference type="GO" id="GO:0005634">
    <property type="term" value="C:nucleus"/>
    <property type="evidence" value="ECO:0007669"/>
    <property type="project" value="TreeGrafter"/>
</dbReference>
<protein>
    <submittedName>
        <fullName evidence="8">tRNA (Cytosine(34)-C(5))-methyltransferase</fullName>
    </submittedName>
</protein>
<dbReference type="EMBL" id="BMAT01008039">
    <property type="protein sequence ID" value="GFR76678.1"/>
    <property type="molecule type" value="Genomic_DNA"/>
</dbReference>
<feature type="non-terminal residue" evidence="8">
    <location>
        <position position="1"/>
    </location>
</feature>
<gene>
    <name evidence="8" type="ORF">ElyMa_003949100</name>
</gene>
<evidence type="ECO:0000256" key="1">
    <source>
        <dbReference type="ARBA" id="ARBA00022603"/>
    </source>
</evidence>
<keyword evidence="3 5" id="KW-0949">S-adenosyl-L-methionine</keyword>
<dbReference type="InterPro" id="IPR029063">
    <property type="entry name" value="SAM-dependent_MTases_sf"/>
</dbReference>
<dbReference type="PANTHER" id="PTHR22808:SF1">
    <property type="entry name" value="RNA CYTOSINE-C(5)-METHYLTRANSFERASE NSUN2-RELATED"/>
    <property type="match status" value="1"/>
</dbReference>
<dbReference type="GO" id="GO:0016428">
    <property type="term" value="F:tRNA (cytidine-5-)-methyltransferase activity"/>
    <property type="evidence" value="ECO:0007669"/>
    <property type="project" value="TreeGrafter"/>
</dbReference>
<dbReference type="Pfam" id="PF25376">
    <property type="entry name" value="Pre-PUA_NSUN2"/>
    <property type="match status" value="1"/>
</dbReference>
<dbReference type="InterPro" id="IPR023267">
    <property type="entry name" value="RCMT"/>
</dbReference>
<evidence type="ECO:0000313" key="9">
    <source>
        <dbReference type="Proteomes" id="UP000762676"/>
    </source>
</evidence>
<keyword evidence="2 5" id="KW-0808">Transferase</keyword>
<dbReference type="Proteomes" id="UP000762676">
    <property type="component" value="Unassembled WGS sequence"/>
</dbReference>
<dbReference type="InterPro" id="IPR001678">
    <property type="entry name" value="MeTrfase_RsmB-F_NOP2_dom"/>
</dbReference>
<evidence type="ECO:0000313" key="8">
    <source>
        <dbReference type="EMBL" id="GFR76678.1"/>
    </source>
</evidence>
<keyword evidence="1 5" id="KW-0489">Methyltransferase</keyword>
<evidence type="ECO:0000256" key="3">
    <source>
        <dbReference type="ARBA" id="ARBA00022691"/>
    </source>
</evidence>
<comment type="caution">
    <text evidence="8">The sequence shown here is derived from an EMBL/GenBank/DDBJ whole genome shotgun (WGS) entry which is preliminary data.</text>
</comment>
<evidence type="ECO:0000259" key="7">
    <source>
        <dbReference type="PROSITE" id="PS51686"/>
    </source>
</evidence>
<dbReference type="AlphaFoldDB" id="A0AAV4FTP8"/>
<dbReference type="Gene3D" id="3.40.50.150">
    <property type="entry name" value="Vaccinia Virus protein VP39"/>
    <property type="match status" value="1"/>
</dbReference>
<keyword evidence="9" id="KW-1185">Reference proteome</keyword>
<feature type="compositionally biased region" description="Polar residues" evidence="6">
    <location>
        <begin position="146"/>
        <end position="162"/>
    </location>
</feature>
<reference evidence="8 9" key="1">
    <citation type="journal article" date="2021" name="Elife">
        <title>Chloroplast acquisition without the gene transfer in kleptoplastic sea slugs, Plakobranchus ocellatus.</title>
        <authorList>
            <person name="Maeda T."/>
            <person name="Takahashi S."/>
            <person name="Yoshida T."/>
            <person name="Shimamura S."/>
            <person name="Takaki Y."/>
            <person name="Nagai Y."/>
            <person name="Toyoda A."/>
            <person name="Suzuki Y."/>
            <person name="Arimoto A."/>
            <person name="Ishii H."/>
            <person name="Satoh N."/>
            <person name="Nishiyama T."/>
            <person name="Hasebe M."/>
            <person name="Maruyama T."/>
            <person name="Minagawa J."/>
            <person name="Obokata J."/>
            <person name="Shigenobu S."/>
        </authorList>
    </citation>
    <scope>NUCLEOTIDE SEQUENCE [LARGE SCALE GENOMIC DNA]</scope>
</reference>
<dbReference type="InterPro" id="IPR049560">
    <property type="entry name" value="MeTrfase_RsmB-F_NOP2_cat"/>
</dbReference>
<dbReference type="PROSITE" id="PS51686">
    <property type="entry name" value="SAM_MT_RSMB_NOP"/>
    <property type="match status" value="1"/>
</dbReference>
<feature type="region of interest" description="Disordered" evidence="6">
    <location>
        <begin position="135"/>
        <end position="184"/>
    </location>
</feature>
<feature type="non-terminal residue" evidence="8">
    <location>
        <position position="252"/>
    </location>
</feature>
<evidence type="ECO:0000256" key="6">
    <source>
        <dbReference type="SAM" id="MobiDB-lite"/>
    </source>
</evidence>
<accession>A0AAV4FTP8</accession>